<dbReference type="InterPro" id="IPR039261">
    <property type="entry name" value="FNR_nucleotide-bd"/>
</dbReference>
<dbReference type="Pfam" id="PF00175">
    <property type="entry name" value="NAD_binding_1"/>
    <property type="match status" value="1"/>
</dbReference>
<dbReference type="PROSITE" id="PS51669">
    <property type="entry name" value="4FE4S_MOW_BIS_MGD"/>
    <property type="match status" value="1"/>
</dbReference>
<dbReference type="EC" id="1.8.1.2" evidence="6"/>
<dbReference type="InterPro" id="IPR017938">
    <property type="entry name" value="Riboflavin_synthase-like_b-brl"/>
</dbReference>
<dbReference type="Pfam" id="PF00384">
    <property type="entry name" value="Molybdopterin"/>
    <property type="match status" value="1"/>
</dbReference>
<evidence type="ECO:0000256" key="19">
    <source>
        <dbReference type="SAM" id="MobiDB-lite"/>
    </source>
</evidence>
<dbReference type="FunFam" id="3.40.50.80:FF:000001">
    <property type="entry name" value="NADPH--cytochrome P450 reductase 1"/>
    <property type="match status" value="1"/>
</dbReference>
<organism evidence="23 24">
    <name type="scientific">Microbispora oryzae</name>
    <dbReference type="NCBI Taxonomy" id="2806554"/>
    <lineage>
        <taxon>Bacteria</taxon>
        <taxon>Bacillati</taxon>
        <taxon>Actinomycetota</taxon>
        <taxon>Actinomycetes</taxon>
        <taxon>Streptosporangiales</taxon>
        <taxon>Streptosporangiaceae</taxon>
        <taxon>Microbispora</taxon>
    </lineage>
</organism>
<keyword evidence="7" id="KW-0004">4Fe-4S</keyword>
<keyword evidence="10" id="KW-0288">FMN</keyword>
<dbReference type="PROSITE" id="PS50902">
    <property type="entry name" value="FLAVODOXIN_LIKE"/>
    <property type="match status" value="1"/>
</dbReference>
<feature type="domain" description="4Fe-4S Mo/W bis-MGD-type" evidence="22">
    <location>
        <begin position="9"/>
        <end position="70"/>
    </location>
</feature>
<dbReference type="InterPro" id="IPR003097">
    <property type="entry name" value="CysJ-like_FAD-binding"/>
</dbReference>
<evidence type="ECO:0000259" key="21">
    <source>
        <dbReference type="PROSITE" id="PS51384"/>
    </source>
</evidence>
<comment type="similarity">
    <text evidence="5">Belongs to the prokaryotic molybdopterin-containing oxidoreductase family. NasA/NapA/NarB subfamily.</text>
</comment>
<dbReference type="Gene3D" id="3.40.50.360">
    <property type="match status" value="1"/>
</dbReference>
<dbReference type="InterPro" id="IPR001709">
    <property type="entry name" value="Flavoprot_Pyr_Nucl_cyt_Rdtase"/>
</dbReference>
<dbReference type="SUPFAM" id="SSF52218">
    <property type="entry name" value="Flavoproteins"/>
    <property type="match status" value="1"/>
</dbReference>
<dbReference type="Gene3D" id="2.20.25.90">
    <property type="entry name" value="ADC-like domains"/>
    <property type="match status" value="1"/>
</dbReference>
<dbReference type="Gene3D" id="1.20.990.10">
    <property type="entry name" value="NADPH-cytochrome p450 Reductase, Chain A, domain 3"/>
    <property type="match status" value="1"/>
</dbReference>
<dbReference type="GO" id="GO:0051539">
    <property type="term" value="F:4 iron, 4 sulfur cluster binding"/>
    <property type="evidence" value="ECO:0007669"/>
    <property type="project" value="UniProtKB-KW"/>
</dbReference>
<keyword evidence="15" id="KW-0408">Iron</keyword>
<keyword evidence="24" id="KW-1185">Reference proteome</keyword>
<feature type="compositionally biased region" description="Low complexity" evidence="19">
    <location>
        <begin position="732"/>
        <end position="745"/>
    </location>
</feature>
<evidence type="ECO:0000256" key="12">
    <source>
        <dbReference type="ARBA" id="ARBA00022827"/>
    </source>
</evidence>
<evidence type="ECO:0000256" key="4">
    <source>
        <dbReference type="ARBA" id="ARBA00001974"/>
    </source>
</evidence>
<dbReference type="SUPFAM" id="SSF50692">
    <property type="entry name" value="ADC-like"/>
    <property type="match status" value="1"/>
</dbReference>
<evidence type="ECO:0000256" key="6">
    <source>
        <dbReference type="ARBA" id="ARBA00012604"/>
    </source>
</evidence>
<proteinExistence type="inferred from homology"/>
<dbReference type="SUPFAM" id="SSF63380">
    <property type="entry name" value="Riboflavin synthase domain-like"/>
    <property type="match status" value="1"/>
</dbReference>
<dbReference type="SUPFAM" id="SSF53706">
    <property type="entry name" value="Formate dehydrogenase/DMSO reductase, domains 1-3"/>
    <property type="match status" value="1"/>
</dbReference>
<comment type="cofactor">
    <cofactor evidence="2">
        <name>Mo-bis(molybdopterin guanine dinucleotide)</name>
        <dbReference type="ChEBI" id="CHEBI:60539"/>
    </cofactor>
</comment>
<dbReference type="SUPFAM" id="SSF52343">
    <property type="entry name" value="Ferredoxin reductase-like, C-terminal NADP-linked domain"/>
    <property type="match status" value="1"/>
</dbReference>
<feature type="region of interest" description="Disordered" evidence="19">
    <location>
        <begin position="732"/>
        <end position="766"/>
    </location>
</feature>
<dbReference type="SMART" id="SM00926">
    <property type="entry name" value="Molybdop_Fe4S4"/>
    <property type="match status" value="1"/>
</dbReference>
<evidence type="ECO:0000256" key="7">
    <source>
        <dbReference type="ARBA" id="ARBA00022485"/>
    </source>
</evidence>
<evidence type="ECO:0000256" key="14">
    <source>
        <dbReference type="ARBA" id="ARBA00023002"/>
    </source>
</evidence>
<feature type="domain" description="Flavodoxin-like" evidence="20">
    <location>
        <begin position="874"/>
        <end position="1012"/>
    </location>
</feature>
<dbReference type="PANTHER" id="PTHR43105:SF9">
    <property type="entry name" value="NADPH-FE(3+) OXIDOREDUCTASE SUBUNIT ALPHA"/>
    <property type="match status" value="1"/>
</dbReference>
<dbReference type="GO" id="GO:0016020">
    <property type="term" value="C:membrane"/>
    <property type="evidence" value="ECO:0007669"/>
    <property type="project" value="TreeGrafter"/>
</dbReference>
<evidence type="ECO:0000256" key="11">
    <source>
        <dbReference type="ARBA" id="ARBA00022723"/>
    </source>
</evidence>
<evidence type="ECO:0000259" key="22">
    <source>
        <dbReference type="PROSITE" id="PS51669"/>
    </source>
</evidence>
<evidence type="ECO:0000256" key="16">
    <source>
        <dbReference type="ARBA" id="ARBA00023014"/>
    </source>
</evidence>
<dbReference type="InterPro" id="IPR050123">
    <property type="entry name" value="Prok_molybdopt-oxidoreductase"/>
</dbReference>
<feature type="compositionally biased region" description="Gly residues" evidence="19">
    <location>
        <begin position="1028"/>
        <end position="1044"/>
    </location>
</feature>
<evidence type="ECO:0000256" key="17">
    <source>
        <dbReference type="ARBA" id="ARBA00023063"/>
    </source>
</evidence>
<dbReference type="GO" id="GO:0004783">
    <property type="term" value="F:sulfite reductase (NADPH) activity"/>
    <property type="evidence" value="ECO:0007669"/>
    <property type="project" value="UniProtKB-EC"/>
</dbReference>
<dbReference type="PANTHER" id="PTHR43105">
    <property type="entry name" value="RESPIRATORY NITRATE REDUCTASE"/>
    <property type="match status" value="1"/>
</dbReference>
<dbReference type="Pfam" id="PF00258">
    <property type="entry name" value="Flavodoxin_1"/>
    <property type="match status" value="1"/>
</dbReference>
<dbReference type="InterPro" id="IPR006963">
    <property type="entry name" value="Mopterin_OxRdtase_4Fe-4S_dom"/>
</dbReference>
<comment type="catalytic activity">
    <reaction evidence="18">
        <text>hydrogen sulfide + 3 NADP(+) + 3 H2O = sulfite + 3 NADPH + 4 H(+)</text>
        <dbReference type="Rhea" id="RHEA:13801"/>
        <dbReference type="ChEBI" id="CHEBI:15377"/>
        <dbReference type="ChEBI" id="CHEBI:15378"/>
        <dbReference type="ChEBI" id="CHEBI:17359"/>
        <dbReference type="ChEBI" id="CHEBI:29919"/>
        <dbReference type="ChEBI" id="CHEBI:57783"/>
        <dbReference type="ChEBI" id="CHEBI:58349"/>
        <dbReference type="EC" id="1.8.1.2"/>
    </reaction>
</comment>
<protein>
    <recommendedName>
        <fullName evidence="6">assimilatory sulfite reductase (NADPH)</fullName>
        <ecNumber evidence="6">1.8.1.2</ecNumber>
    </recommendedName>
</protein>
<feature type="region of interest" description="Disordered" evidence="19">
    <location>
        <begin position="1016"/>
        <end position="1058"/>
    </location>
</feature>
<evidence type="ECO:0000256" key="1">
    <source>
        <dbReference type="ARBA" id="ARBA00001917"/>
    </source>
</evidence>
<evidence type="ECO:0000256" key="5">
    <source>
        <dbReference type="ARBA" id="ARBA00008747"/>
    </source>
</evidence>
<sequence length="1444" mass="153835">MTTSDPKSATRVKTVCSYCGVGCGIVLDVADDANGRRRVVKASGDKSHPANAGRLCTKGATGADMLAAPGRLETALVRAARGAEPAPADVDEAITATARTLRRILDEHGPDALSFYVSGQMTLEAQYLANKLAKGFVGTNQIESNSRLCMASAGSGYKTSLGSDGPPGSYEDFDHADLFFVIGSNMADCHPILFLRLMDRVKAGAKLIVVDPRRTATADKADLFLRINPGTDLALLNGLLHLLVEGGHIDHEFIARHTDGWDAMPDFLRDYPPDKVAAITGIPEADLRTAARWIGEAGEWMSCWTMGLNQSTHGTWNTNALCNLHLATGAICRPGSGPFSLTGQPNAMGGREMGYMGPGLPGQRSVLVEDDRRFVEDLWRIPPGTLRAEAGQGTVDMFSRMAEGHIKACWIICTNPVASVGNRRTVIEGLEAAEFVVTQDAYAATETNAYADVVLPAAMWAETEGVMINSERNLTLLRQAVEPAGQALPDWLIIARVAREMGFADAFSYESAEEVFEEIKQAWNPATGYDLRGVTYDRLRETPVQWPSAPGGGERNPIRYLNDGGSQTPRTLPDGSRPRLSFATPSGRAVFFPRPHLPAAELPDDAFPYVLNTGRLQHQWHTLTKTGKVAKLNKLNPGPFIEIHPGDAAGLGIAEGDLVAVSSRRGRAVLPAVLTDRVMPGNCFAPFHWNDLFGEYLSVNAVTSDAVDPISFQPELKVCAVSLARIAPEPSAAVAPPTAVTETGPGPDPRGETGGESAVPVRSGPLSGPAGPVAALAGLLGLTDLAPPVLADHERRYLSGFLSALGGTASAGTAVPVLPEQTPLDPAHALWINGALAGAFSRLAAPLSPPPGPANRPADAPGSADEAAVEVREIVVLWASQTGNAEDFASVAARRLTETGRNARLVSMDDCTPAALPRDADLLVISSTFGDGEAPDNGTAFWDALADPEAPRLDGVRYAVLAFGDSSYDDFCGHGRRLDARLEELGALRMSPRVDCEPDDQQAALSWLDGMLTTLGDTAPASAPGPDGPVGGTYGVDPGSGGTSSGDLTAEGTTAGGASGELAVTGELTASPGSGKDSPFTATLTGNRLLSLPGSAKEVRQFTFDTAGELTYRAGDALGVLPVNDPGLVAEWLAVTGLDPADEVEIAGLGALPFGVALHRHLDITKITPGLLRFVAERTRDRDLTRFLRPGNKGELEKWTWGRQAVDVVGELAVRATAQEWAGVLKRLQARLYSISSSPLVSPHEVRLTVSVVRFPNPRGTVRKGTCSTYLADGAGDVGVPVFVQRTSHFRPPADPATPMVMIGPGTGIAPFLGFLDERRALGHRGRNWLFFGEQRRATDFYYRDELETMRRDGMLTRLDVAFSRDQRSKVYVQDRMREHGVKLWAWLQDGAHLYVCGDASRMAKDVDQALQEIAVTHGGLKPEGAAEYVKSLAAAKRYVRDVY</sequence>
<dbReference type="InterPro" id="IPR006655">
    <property type="entry name" value="Mopterin_OxRdtase_prok_CS"/>
</dbReference>
<dbReference type="InterPro" id="IPR001094">
    <property type="entry name" value="Flavdoxin-like"/>
</dbReference>
<comment type="cofactor">
    <cofactor evidence="1">
        <name>FMN</name>
        <dbReference type="ChEBI" id="CHEBI:58210"/>
    </cofactor>
</comment>
<dbReference type="Gene3D" id="3.40.228.10">
    <property type="entry name" value="Dimethylsulfoxide Reductase, domain 2"/>
    <property type="match status" value="1"/>
</dbReference>
<dbReference type="RefSeq" id="WP_210158691.1">
    <property type="nucleotide sequence ID" value="NZ_JAFCNB010000019.1"/>
</dbReference>
<evidence type="ECO:0000313" key="23">
    <source>
        <dbReference type="EMBL" id="MBP2707428.1"/>
    </source>
</evidence>
<evidence type="ECO:0000313" key="24">
    <source>
        <dbReference type="Proteomes" id="UP000674234"/>
    </source>
</evidence>
<dbReference type="InterPro" id="IPR008254">
    <property type="entry name" value="Flavodoxin/NO_synth"/>
</dbReference>
<evidence type="ECO:0000256" key="15">
    <source>
        <dbReference type="ARBA" id="ARBA00023004"/>
    </source>
</evidence>
<dbReference type="Pfam" id="PF01568">
    <property type="entry name" value="Molydop_binding"/>
    <property type="match status" value="1"/>
</dbReference>
<dbReference type="CDD" id="cd02754">
    <property type="entry name" value="MopB_Nitrate-R-NapA-like"/>
    <property type="match status" value="1"/>
</dbReference>
<dbReference type="EMBL" id="JAFCNB010000019">
    <property type="protein sequence ID" value="MBP2707428.1"/>
    <property type="molecule type" value="Genomic_DNA"/>
</dbReference>
<dbReference type="PRINTS" id="PR00369">
    <property type="entry name" value="FLAVODOXIN"/>
</dbReference>
<gene>
    <name evidence="23" type="ORF">JOL79_26950</name>
</gene>
<evidence type="ECO:0000259" key="20">
    <source>
        <dbReference type="PROSITE" id="PS50902"/>
    </source>
</evidence>
<dbReference type="PROSITE" id="PS51384">
    <property type="entry name" value="FAD_FR"/>
    <property type="match status" value="1"/>
</dbReference>
<dbReference type="InterPro" id="IPR023173">
    <property type="entry name" value="NADPH_Cyt_P450_Rdtase_alpha"/>
</dbReference>
<dbReference type="CDD" id="cd02791">
    <property type="entry name" value="MopB_CT_Nitrate-R-NapA-like"/>
    <property type="match status" value="1"/>
</dbReference>
<dbReference type="InterPro" id="IPR017927">
    <property type="entry name" value="FAD-bd_FR_type"/>
</dbReference>
<dbReference type="Proteomes" id="UP000674234">
    <property type="component" value="Unassembled WGS sequence"/>
</dbReference>
<keyword evidence="16" id="KW-0411">Iron-sulfur</keyword>
<dbReference type="Pfam" id="PF04879">
    <property type="entry name" value="Molybdop_Fe4S4"/>
    <property type="match status" value="1"/>
</dbReference>
<dbReference type="GO" id="GO:0043546">
    <property type="term" value="F:molybdopterin cofactor binding"/>
    <property type="evidence" value="ECO:0007669"/>
    <property type="project" value="InterPro"/>
</dbReference>
<evidence type="ECO:0000256" key="8">
    <source>
        <dbReference type="ARBA" id="ARBA00022505"/>
    </source>
</evidence>
<dbReference type="InterPro" id="IPR027467">
    <property type="entry name" value="MopterinOxRdtase_cofactor_BS"/>
</dbReference>
<evidence type="ECO:0000256" key="13">
    <source>
        <dbReference type="ARBA" id="ARBA00022857"/>
    </source>
</evidence>
<evidence type="ECO:0000256" key="9">
    <source>
        <dbReference type="ARBA" id="ARBA00022630"/>
    </source>
</evidence>
<dbReference type="Gene3D" id="3.40.50.80">
    <property type="entry name" value="Nucleotide-binding domain of ferredoxin-NADP reductase (FNR) module"/>
    <property type="match status" value="1"/>
</dbReference>
<dbReference type="GO" id="GO:0042128">
    <property type="term" value="P:nitrate assimilation"/>
    <property type="evidence" value="ECO:0007669"/>
    <property type="project" value="UniProtKB-KW"/>
</dbReference>
<keyword evidence="11" id="KW-0479">Metal-binding</keyword>
<evidence type="ECO:0000256" key="2">
    <source>
        <dbReference type="ARBA" id="ARBA00001942"/>
    </source>
</evidence>
<dbReference type="InterPro" id="IPR029039">
    <property type="entry name" value="Flavoprotein-like_sf"/>
</dbReference>
<keyword evidence="9" id="KW-0285">Flavoprotein</keyword>
<comment type="caution">
    <text evidence="23">The sequence shown here is derived from an EMBL/GenBank/DDBJ whole genome shotgun (WGS) entry which is preliminary data.</text>
</comment>
<dbReference type="Gene3D" id="2.40.40.20">
    <property type="match status" value="1"/>
</dbReference>
<name>A0A941AML3_9ACTN</name>
<evidence type="ECO:0000256" key="18">
    <source>
        <dbReference type="ARBA" id="ARBA00052219"/>
    </source>
</evidence>
<keyword evidence="13" id="KW-0521">NADP</keyword>
<comment type="cofactor">
    <cofactor evidence="3">
        <name>[4Fe-4S] cluster</name>
        <dbReference type="ChEBI" id="CHEBI:49883"/>
    </cofactor>
</comment>
<dbReference type="PRINTS" id="PR00371">
    <property type="entry name" value="FPNCR"/>
</dbReference>
<dbReference type="PROSITE" id="PS00932">
    <property type="entry name" value="MOLYBDOPTERIN_PROK_3"/>
    <property type="match status" value="1"/>
</dbReference>
<dbReference type="Pfam" id="PF00667">
    <property type="entry name" value="FAD_binding_1"/>
    <property type="match status" value="1"/>
</dbReference>
<accession>A0A941AML3</accession>
<dbReference type="GO" id="GO:0010181">
    <property type="term" value="F:FMN binding"/>
    <property type="evidence" value="ECO:0007669"/>
    <property type="project" value="InterPro"/>
</dbReference>
<dbReference type="InterPro" id="IPR006657">
    <property type="entry name" value="MoPterin_dinucl-bd_dom"/>
</dbReference>
<keyword evidence="12" id="KW-0274">FAD</keyword>
<keyword evidence="17" id="KW-0534">Nitrate assimilation</keyword>
<evidence type="ECO:0000256" key="10">
    <source>
        <dbReference type="ARBA" id="ARBA00022643"/>
    </source>
</evidence>
<dbReference type="InterPro" id="IPR006656">
    <property type="entry name" value="Mopterin_OxRdtase"/>
</dbReference>
<dbReference type="Gene3D" id="3.40.50.740">
    <property type="match status" value="1"/>
</dbReference>
<reference evidence="23" key="1">
    <citation type="submission" date="2021-02" db="EMBL/GenBank/DDBJ databases">
        <title>Draft genome sequence of Microbispora sp. RL4-1S isolated from rice leaves in Thailand.</title>
        <authorList>
            <person name="Muangham S."/>
            <person name="Duangmal K."/>
        </authorList>
    </citation>
    <scope>NUCLEOTIDE SEQUENCE</scope>
    <source>
        <strain evidence="23">RL4-1S</strain>
    </source>
</reference>
<dbReference type="PROSITE" id="PS00551">
    <property type="entry name" value="MOLYBDOPTERIN_PROK_1"/>
    <property type="match status" value="1"/>
</dbReference>
<dbReference type="GO" id="GO:0046872">
    <property type="term" value="F:metal ion binding"/>
    <property type="evidence" value="ECO:0007669"/>
    <property type="project" value="UniProtKB-KW"/>
</dbReference>
<dbReference type="CDD" id="cd06199">
    <property type="entry name" value="SiR"/>
    <property type="match status" value="1"/>
</dbReference>
<dbReference type="InterPro" id="IPR009010">
    <property type="entry name" value="Asp_de-COase-like_dom_sf"/>
</dbReference>
<dbReference type="FunFam" id="3.40.228.10:FF:000002">
    <property type="entry name" value="Formate dehydrogenase subunit alpha"/>
    <property type="match status" value="1"/>
</dbReference>
<keyword evidence="8" id="KW-0500">Molybdenum</keyword>
<comment type="cofactor">
    <cofactor evidence="4">
        <name>FAD</name>
        <dbReference type="ChEBI" id="CHEBI:57692"/>
    </cofactor>
</comment>
<dbReference type="Gene3D" id="2.40.30.10">
    <property type="entry name" value="Translation factors"/>
    <property type="match status" value="1"/>
</dbReference>
<dbReference type="InterPro" id="IPR001433">
    <property type="entry name" value="OxRdtase_FAD/NAD-bd"/>
</dbReference>
<dbReference type="InterPro" id="IPR041957">
    <property type="entry name" value="CT_Nitrate-R-NapA-like"/>
</dbReference>
<feature type="domain" description="FAD-binding FR-type" evidence="21">
    <location>
        <begin position="1077"/>
        <end position="1293"/>
    </location>
</feature>
<evidence type="ECO:0000256" key="3">
    <source>
        <dbReference type="ARBA" id="ARBA00001966"/>
    </source>
</evidence>
<keyword evidence="14" id="KW-0560">Oxidoreductase</keyword>